<keyword evidence="5" id="KW-1185">Reference proteome</keyword>
<keyword evidence="1" id="KW-0040">ANK repeat</keyword>
<dbReference type="GO" id="GO:0005654">
    <property type="term" value="C:nucleoplasm"/>
    <property type="evidence" value="ECO:0007669"/>
    <property type="project" value="TreeGrafter"/>
</dbReference>
<dbReference type="Gene3D" id="1.10.720.40">
    <property type="match status" value="1"/>
</dbReference>
<dbReference type="GO" id="GO:0005737">
    <property type="term" value="C:cytoplasm"/>
    <property type="evidence" value="ECO:0007669"/>
    <property type="project" value="TreeGrafter"/>
</dbReference>
<evidence type="ECO:0000313" key="5">
    <source>
        <dbReference type="Proteomes" id="UP000580171"/>
    </source>
</evidence>
<dbReference type="OrthoDB" id="1601181at2759"/>
<dbReference type="InterPro" id="IPR034998">
    <property type="entry name" value="ANKLE1"/>
</dbReference>
<comment type="caution">
    <text evidence="4">The sequence shown here is derived from an EMBL/GenBank/DDBJ whole genome shotgun (WGS) entry which is preliminary data.</text>
</comment>
<feature type="non-terminal residue" evidence="4">
    <location>
        <position position="1"/>
    </location>
</feature>
<feature type="region of interest" description="Disordered" evidence="2">
    <location>
        <begin position="173"/>
        <end position="325"/>
    </location>
</feature>
<evidence type="ECO:0000256" key="2">
    <source>
        <dbReference type="SAM" id="MobiDB-lite"/>
    </source>
</evidence>
<name>A0A7L2W7H0_PANHA</name>
<feature type="compositionally biased region" description="Low complexity" evidence="2">
    <location>
        <begin position="202"/>
        <end position="215"/>
    </location>
</feature>
<dbReference type="PANTHER" id="PTHR46427">
    <property type="entry name" value="ANKYRIN REPEAT AND LEM DOMAIN-CONTAINING PROTEIN 1"/>
    <property type="match status" value="1"/>
</dbReference>
<dbReference type="GO" id="GO:0000724">
    <property type="term" value="P:double-strand break repair via homologous recombination"/>
    <property type="evidence" value="ECO:0007669"/>
    <property type="project" value="TreeGrafter"/>
</dbReference>
<dbReference type="Pfam" id="PF03020">
    <property type="entry name" value="LEM"/>
    <property type="match status" value="1"/>
</dbReference>
<dbReference type="InterPro" id="IPR011015">
    <property type="entry name" value="LEM/LEM-like_dom_sf"/>
</dbReference>
<dbReference type="SUPFAM" id="SSF48403">
    <property type="entry name" value="Ankyrin repeat"/>
    <property type="match status" value="1"/>
</dbReference>
<feature type="compositionally biased region" description="Polar residues" evidence="2">
    <location>
        <begin position="229"/>
        <end position="240"/>
    </location>
</feature>
<feature type="compositionally biased region" description="Basic and acidic residues" evidence="2">
    <location>
        <begin position="288"/>
        <end position="300"/>
    </location>
</feature>
<dbReference type="Pfam" id="PF22945">
    <property type="entry name" value="LEM-3_GIY-YIG"/>
    <property type="match status" value="1"/>
</dbReference>
<sequence length="565" mass="61333">PTEELTPLHVTASRGCRRCLELLLKKGGVPEPRDQNGKRAIDLALGQGNHARVQILWDLQYARGWAPTEDPGGPRRSLSFLTEDGTEDSVFSWFPQDGSEAGPLSSTRRSQLEELELGAGYGLREPPLWLGCPLEPPFVSIPSLAPWPQAEPRGSALPPQPLASSTLLLAGDELGEGPQSQTMGGRTGGPPQNLLEPSAGDSPCPLQDSSPSSSPTVLLVPGDHGCPQDSPSDAQGSPGSSPMVLPVPGDHSHPQDSPSDAWDSPCSTAVELGSPAALLSPTGCGTRRTTEHLEDEERGRAPTKQHSPGTEATTSPEDAAAQDRRVCPAPPRLLSDEALRQRLRALGDDPGPVTELTRRLPELVAALRTGCVPDCTRDELVLARQFDRPDRSRHWREGLVKSSFNYLLLDPRTTQNLPLRSHRLSPAECFKTFIEAIFYVGKGTRGRPYCHLAEALSQQRAGTWKGCPKVRRILEIWASGQGVISVHCFQSTVPAEAYTREGCLVEALGLQTITNRRKGNCYGVAASWPAERRRRLGVHMLHRAMRIFLAEGERQLRPVDIQGGR</sequence>
<dbReference type="CDD" id="cd10454">
    <property type="entry name" value="GIY-YIG_COG3680_Meta"/>
    <property type="match status" value="1"/>
</dbReference>
<dbReference type="GO" id="GO:0000712">
    <property type="term" value="P:resolution of meiotic recombination intermediates"/>
    <property type="evidence" value="ECO:0007669"/>
    <property type="project" value="TreeGrafter"/>
</dbReference>
<proteinExistence type="predicted"/>
<gene>
    <name evidence="4" type="primary">Ankle1</name>
    <name evidence="4" type="ORF">PANHAL_R07462</name>
</gene>
<dbReference type="CDD" id="cd12934">
    <property type="entry name" value="LEM"/>
    <property type="match status" value="1"/>
</dbReference>
<feature type="repeat" description="ANK" evidence="1">
    <location>
        <begin position="3"/>
        <end position="35"/>
    </location>
</feature>
<protein>
    <submittedName>
        <fullName evidence="4">ANKL1 protein</fullName>
    </submittedName>
</protein>
<dbReference type="PROSITE" id="PS50954">
    <property type="entry name" value="LEM"/>
    <property type="match status" value="1"/>
</dbReference>
<dbReference type="SUPFAM" id="SSF63451">
    <property type="entry name" value="LEM domain"/>
    <property type="match status" value="1"/>
</dbReference>
<dbReference type="Proteomes" id="UP000580171">
    <property type="component" value="Unassembled WGS sequence"/>
</dbReference>
<dbReference type="InterPro" id="IPR002110">
    <property type="entry name" value="Ankyrin_rpt"/>
</dbReference>
<feature type="domain" description="LEM" evidence="3">
    <location>
        <begin position="328"/>
        <end position="372"/>
    </location>
</feature>
<feature type="compositionally biased region" description="Polar residues" evidence="2">
    <location>
        <begin position="304"/>
        <end position="316"/>
    </location>
</feature>
<evidence type="ECO:0000313" key="4">
    <source>
        <dbReference type="EMBL" id="NXS66015.1"/>
    </source>
</evidence>
<evidence type="ECO:0000256" key="1">
    <source>
        <dbReference type="PROSITE-ProRule" id="PRU00023"/>
    </source>
</evidence>
<organism evidence="4 5">
    <name type="scientific">Pandion haliaetus</name>
    <name type="common">Osprey</name>
    <name type="synonym">Falco haliaetus</name>
    <dbReference type="NCBI Taxonomy" id="56262"/>
    <lineage>
        <taxon>Eukaryota</taxon>
        <taxon>Metazoa</taxon>
        <taxon>Chordata</taxon>
        <taxon>Craniata</taxon>
        <taxon>Vertebrata</taxon>
        <taxon>Euteleostomi</taxon>
        <taxon>Archelosauria</taxon>
        <taxon>Archosauria</taxon>
        <taxon>Dinosauria</taxon>
        <taxon>Saurischia</taxon>
        <taxon>Theropoda</taxon>
        <taxon>Coelurosauria</taxon>
        <taxon>Aves</taxon>
        <taxon>Neognathae</taxon>
        <taxon>Neoaves</taxon>
        <taxon>Telluraves</taxon>
        <taxon>Accipitrimorphae</taxon>
        <taxon>Accipitriformes</taxon>
        <taxon>Pandionidae</taxon>
        <taxon>Pandion</taxon>
    </lineage>
</organism>
<evidence type="ECO:0000259" key="3">
    <source>
        <dbReference type="PROSITE" id="PS50954"/>
    </source>
</evidence>
<dbReference type="GO" id="GO:0004520">
    <property type="term" value="F:DNA endonuclease activity"/>
    <property type="evidence" value="ECO:0007669"/>
    <property type="project" value="TreeGrafter"/>
</dbReference>
<feature type="non-terminal residue" evidence="4">
    <location>
        <position position="565"/>
    </location>
</feature>
<dbReference type="InterPro" id="IPR003887">
    <property type="entry name" value="LEM_dom"/>
</dbReference>
<feature type="region of interest" description="Disordered" evidence="2">
    <location>
        <begin position="90"/>
        <end position="109"/>
    </location>
</feature>
<dbReference type="InterPro" id="IPR036770">
    <property type="entry name" value="Ankyrin_rpt-contain_sf"/>
</dbReference>
<accession>A0A7L2W7H0</accession>
<dbReference type="Gene3D" id="1.25.40.20">
    <property type="entry name" value="Ankyrin repeat-containing domain"/>
    <property type="match status" value="1"/>
</dbReference>
<reference evidence="4 5" key="1">
    <citation type="submission" date="2019-09" db="EMBL/GenBank/DDBJ databases">
        <title>Bird 10,000 Genomes (B10K) Project - Family phase.</title>
        <authorList>
            <person name="Zhang G."/>
        </authorList>
    </citation>
    <scope>NUCLEOTIDE SEQUENCE [LARGE SCALE GENOMIC DNA]</scope>
    <source>
        <strain evidence="4">B10K-DU-012-58</strain>
        <tissue evidence="4">Muscle</tissue>
    </source>
</reference>
<dbReference type="PROSITE" id="PS50088">
    <property type="entry name" value="ANK_REPEAT"/>
    <property type="match status" value="1"/>
</dbReference>
<dbReference type="AlphaFoldDB" id="A0A7L2W7H0"/>
<dbReference type="EMBL" id="VYZV01005094">
    <property type="protein sequence ID" value="NXS66015.1"/>
    <property type="molecule type" value="Genomic_DNA"/>
</dbReference>
<dbReference type="PANTHER" id="PTHR46427:SF1">
    <property type="entry name" value="ANKYRIN REPEAT AND LEM DOMAIN-CONTAINING PROTEIN 1"/>
    <property type="match status" value="1"/>
</dbReference>